<dbReference type="AlphaFoldDB" id="A0A7W5ZQW6"/>
<dbReference type="RefSeq" id="WP_183980041.1">
    <property type="nucleotide sequence ID" value="NZ_JACIBY010000023.1"/>
</dbReference>
<keyword evidence="2" id="KW-1185">Reference proteome</keyword>
<organism evidence="1 2">
    <name type="scientific">Runella defluvii</name>
    <dbReference type="NCBI Taxonomy" id="370973"/>
    <lineage>
        <taxon>Bacteria</taxon>
        <taxon>Pseudomonadati</taxon>
        <taxon>Bacteroidota</taxon>
        <taxon>Cytophagia</taxon>
        <taxon>Cytophagales</taxon>
        <taxon>Spirosomataceae</taxon>
        <taxon>Runella</taxon>
    </lineage>
</organism>
<reference evidence="1 2" key="1">
    <citation type="submission" date="2020-08" db="EMBL/GenBank/DDBJ databases">
        <title>Genomic Encyclopedia of Type Strains, Phase IV (KMG-IV): sequencing the most valuable type-strain genomes for metagenomic binning, comparative biology and taxonomic classification.</title>
        <authorList>
            <person name="Goeker M."/>
        </authorList>
    </citation>
    <scope>NUCLEOTIDE SEQUENCE [LARGE SCALE GENOMIC DNA]</scope>
    <source>
        <strain evidence="1 2">DSM 17976</strain>
    </source>
</reference>
<accession>A0A7W5ZQW6</accession>
<dbReference type="EMBL" id="JACIBY010000023">
    <property type="protein sequence ID" value="MBB3842000.1"/>
    <property type="molecule type" value="Genomic_DNA"/>
</dbReference>
<gene>
    <name evidence="1" type="ORF">FHS57_006029</name>
</gene>
<dbReference type="Proteomes" id="UP000541352">
    <property type="component" value="Unassembled WGS sequence"/>
</dbReference>
<proteinExistence type="predicted"/>
<comment type="caution">
    <text evidence="1">The sequence shown here is derived from an EMBL/GenBank/DDBJ whole genome shotgun (WGS) entry which is preliminary data.</text>
</comment>
<evidence type="ECO:0000313" key="2">
    <source>
        <dbReference type="Proteomes" id="UP000541352"/>
    </source>
</evidence>
<name>A0A7W5ZQW6_9BACT</name>
<evidence type="ECO:0000313" key="1">
    <source>
        <dbReference type="EMBL" id="MBB3842000.1"/>
    </source>
</evidence>
<protein>
    <submittedName>
        <fullName evidence="1">Uncharacterized protein</fullName>
    </submittedName>
</protein>
<sequence length="78" mass="9027">MNSAQNQIIGREKEKAIFGKLLQSHQAKFLVVYGQSRAVKAFAVRQYFQPNFVMEFSGVNQAEIHVQLYHNGMLEQRQ</sequence>